<dbReference type="EMBL" id="BTRK01000001">
    <property type="protein sequence ID" value="GMR34029.1"/>
    <property type="molecule type" value="Genomic_DNA"/>
</dbReference>
<sequence>SRRRVISLYSSDWLSRPLSFSPLASMVSNVHHTAYGLLGNALHRPLSGNDHICLNYNCRARHVKHDDSFC</sequence>
<evidence type="ECO:0000313" key="2">
    <source>
        <dbReference type="Proteomes" id="UP001328107"/>
    </source>
</evidence>
<feature type="non-terminal residue" evidence="1">
    <location>
        <position position="1"/>
    </location>
</feature>
<keyword evidence="2" id="KW-1185">Reference proteome</keyword>
<reference evidence="2" key="1">
    <citation type="submission" date="2022-10" db="EMBL/GenBank/DDBJ databases">
        <title>Genome assembly of Pristionchus species.</title>
        <authorList>
            <person name="Yoshida K."/>
            <person name="Sommer R.J."/>
        </authorList>
    </citation>
    <scope>NUCLEOTIDE SEQUENCE [LARGE SCALE GENOMIC DNA]</scope>
    <source>
        <strain evidence="2">RS5460</strain>
    </source>
</reference>
<evidence type="ECO:0000313" key="1">
    <source>
        <dbReference type="EMBL" id="GMR34029.1"/>
    </source>
</evidence>
<gene>
    <name evidence="1" type="ORF">PMAYCL1PPCAC_04224</name>
</gene>
<feature type="non-terminal residue" evidence="1">
    <location>
        <position position="70"/>
    </location>
</feature>
<name>A0AAN4Z648_9BILA</name>
<comment type="caution">
    <text evidence="1">The sequence shown here is derived from an EMBL/GenBank/DDBJ whole genome shotgun (WGS) entry which is preliminary data.</text>
</comment>
<dbReference type="Proteomes" id="UP001328107">
    <property type="component" value="Unassembled WGS sequence"/>
</dbReference>
<protein>
    <submittedName>
        <fullName evidence="1">Uncharacterized protein</fullName>
    </submittedName>
</protein>
<dbReference type="AlphaFoldDB" id="A0AAN4Z648"/>
<organism evidence="1 2">
    <name type="scientific">Pristionchus mayeri</name>
    <dbReference type="NCBI Taxonomy" id="1317129"/>
    <lineage>
        <taxon>Eukaryota</taxon>
        <taxon>Metazoa</taxon>
        <taxon>Ecdysozoa</taxon>
        <taxon>Nematoda</taxon>
        <taxon>Chromadorea</taxon>
        <taxon>Rhabditida</taxon>
        <taxon>Rhabditina</taxon>
        <taxon>Diplogasteromorpha</taxon>
        <taxon>Diplogasteroidea</taxon>
        <taxon>Neodiplogasteridae</taxon>
        <taxon>Pristionchus</taxon>
    </lineage>
</organism>
<accession>A0AAN4Z648</accession>
<proteinExistence type="predicted"/>